<feature type="compositionally biased region" description="Low complexity" evidence="2">
    <location>
        <begin position="254"/>
        <end position="266"/>
    </location>
</feature>
<dbReference type="AlphaFoldDB" id="M7NJI8"/>
<feature type="domain" description="UspA" evidence="3">
    <location>
        <begin position="64"/>
        <end position="111"/>
    </location>
</feature>
<dbReference type="PANTHER" id="PTHR46268:SF6">
    <property type="entry name" value="UNIVERSAL STRESS PROTEIN UP12"/>
    <property type="match status" value="1"/>
</dbReference>
<dbReference type="Pfam" id="PF00582">
    <property type="entry name" value="Usp"/>
    <property type="match status" value="2"/>
</dbReference>
<organism evidence="4 5">
    <name type="scientific">Cesiribacter andamanensis AMV16</name>
    <dbReference type="NCBI Taxonomy" id="1279009"/>
    <lineage>
        <taxon>Bacteria</taxon>
        <taxon>Pseudomonadati</taxon>
        <taxon>Bacteroidota</taxon>
        <taxon>Cytophagia</taxon>
        <taxon>Cytophagales</taxon>
        <taxon>Cesiribacteraceae</taxon>
        <taxon>Cesiribacter</taxon>
    </lineage>
</organism>
<accession>M7NJI8</accession>
<dbReference type="Gene3D" id="3.40.50.12370">
    <property type="match status" value="1"/>
</dbReference>
<evidence type="ECO:0000256" key="1">
    <source>
        <dbReference type="ARBA" id="ARBA00008791"/>
    </source>
</evidence>
<sequence length="266" mass="29605">MGARLVLFNAFSLSAPPAVHPAFVPSASVLIRENNERLTRLAGSIAEAYQLEVSCYSTNDLLMPSLSRQVKKQHAELVVLGLKGHSLVTRLFGSTAITVLKNARFPVLIVPEEARFRGIRRMLFACEYGYLGRHTPLAPVQALAAAFRAQVEILHVEKEEPLQPKDRKPMLRRAPNLEEVLKGIKHSYRYLTEENVLAGIQQRIDEYHADMLVMVPHKASLWEALLHSSHTRQMALRSPIPLLALPSNPHAQRPARAARPASSPSA</sequence>
<gene>
    <name evidence="4" type="ORF">ADICEAN_02900</name>
</gene>
<dbReference type="STRING" id="1279009.ADICEAN_02900"/>
<keyword evidence="5" id="KW-1185">Reference proteome</keyword>
<protein>
    <submittedName>
        <fullName evidence="4">Universal stress protein family protein</fullName>
    </submittedName>
</protein>
<feature type="region of interest" description="Disordered" evidence="2">
    <location>
        <begin position="243"/>
        <end position="266"/>
    </location>
</feature>
<dbReference type="InterPro" id="IPR006015">
    <property type="entry name" value="Universal_stress_UspA"/>
</dbReference>
<dbReference type="CDD" id="cd00293">
    <property type="entry name" value="USP-like"/>
    <property type="match status" value="1"/>
</dbReference>
<dbReference type="SUPFAM" id="SSF52402">
    <property type="entry name" value="Adenine nucleotide alpha hydrolases-like"/>
    <property type="match status" value="2"/>
</dbReference>
<name>M7NJI8_9BACT</name>
<comment type="caution">
    <text evidence="4">The sequence shown here is derived from an EMBL/GenBank/DDBJ whole genome shotgun (WGS) entry which is preliminary data.</text>
</comment>
<dbReference type="PANTHER" id="PTHR46268">
    <property type="entry name" value="STRESS RESPONSE PROTEIN NHAX"/>
    <property type="match status" value="1"/>
</dbReference>
<dbReference type="eggNOG" id="COG0589">
    <property type="taxonomic scope" value="Bacteria"/>
</dbReference>
<reference evidence="4 5" key="1">
    <citation type="journal article" date="2013" name="Genome Announc.">
        <title>Draft Genome Sequence of Cesiribacter andamanensis Strain AMV16T, Isolated from a Soil Sample from a Mud Volcano in the Andaman Islands, India.</title>
        <authorList>
            <person name="Shivaji S."/>
            <person name="Ara S."/>
            <person name="Begum Z."/>
            <person name="Srinivas T.N."/>
            <person name="Singh A."/>
            <person name="Kumar Pinnaka A."/>
        </authorList>
    </citation>
    <scope>NUCLEOTIDE SEQUENCE [LARGE SCALE GENOMIC DNA]</scope>
    <source>
        <strain evidence="4 5">AMV16</strain>
    </source>
</reference>
<dbReference type="PRINTS" id="PR01438">
    <property type="entry name" value="UNVRSLSTRESS"/>
</dbReference>
<evidence type="ECO:0000313" key="5">
    <source>
        <dbReference type="Proteomes" id="UP000011910"/>
    </source>
</evidence>
<dbReference type="InterPro" id="IPR006016">
    <property type="entry name" value="UspA"/>
</dbReference>
<evidence type="ECO:0000259" key="3">
    <source>
        <dbReference type="Pfam" id="PF00582"/>
    </source>
</evidence>
<evidence type="ECO:0000313" key="4">
    <source>
        <dbReference type="EMBL" id="EMR01965.1"/>
    </source>
</evidence>
<dbReference type="EMBL" id="AODQ01000080">
    <property type="protein sequence ID" value="EMR01965.1"/>
    <property type="molecule type" value="Genomic_DNA"/>
</dbReference>
<evidence type="ECO:0000256" key="2">
    <source>
        <dbReference type="SAM" id="MobiDB-lite"/>
    </source>
</evidence>
<dbReference type="Proteomes" id="UP000011910">
    <property type="component" value="Unassembled WGS sequence"/>
</dbReference>
<feature type="domain" description="UspA" evidence="3">
    <location>
        <begin position="142"/>
        <end position="245"/>
    </location>
</feature>
<proteinExistence type="inferred from homology"/>
<comment type="similarity">
    <text evidence="1">Belongs to the universal stress protein A family.</text>
</comment>